<proteinExistence type="predicted"/>
<evidence type="ECO:0000313" key="2">
    <source>
        <dbReference type="EnsemblPlants" id="AET3Gv20969600.15"/>
    </source>
</evidence>
<sequence>PAKRDGCQDPRRAASPPRSTRELGHARSGPRSLAASPPIVSLIQRCAGCGPAARQRRGQWGGRAPDAHL</sequence>
<accession>A0A453GD67</accession>
<name>A0A453GD67_AEGTS</name>
<dbReference type="Gramene" id="AET3Gv20969600.15">
    <property type="protein sequence ID" value="AET3Gv20969600.15"/>
    <property type="gene ID" value="AET3Gv20969600"/>
</dbReference>
<reference evidence="3" key="2">
    <citation type="journal article" date="2017" name="Nat. Plants">
        <title>The Aegilops tauschii genome reveals multiple impacts of transposons.</title>
        <authorList>
            <person name="Zhao G."/>
            <person name="Zou C."/>
            <person name="Li K."/>
            <person name="Wang K."/>
            <person name="Li T."/>
            <person name="Gao L."/>
            <person name="Zhang X."/>
            <person name="Wang H."/>
            <person name="Yang Z."/>
            <person name="Liu X."/>
            <person name="Jiang W."/>
            <person name="Mao L."/>
            <person name="Kong X."/>
            <person name="Jiao Y."/>
            <person name="Jia J."/>
        </authorList>
    </citation>
    <scope>NUCLEOTIDE SEQUENCE [LARGE SCALE GENOMIC DNA]</scope>
    <source>
        <strain evidence="3">cv. AL8/78</strain>
    </source>
</reference>
<feature type="region of interest" description="Disordered" evidence="1">
    <location>
        <begin position="50"/>
        <end position="69"/>
    </location>
</feature>
<reference evidence="2" key="3">
    <citation type="journal article" date="2017" name="Nature">
        <title>Genome sequence of the progenitor of the wheat D genome Aegilops tauschii.</title>
        <authorList>
            <person name="Luo M.C."/>
            <person name="Gu Y.Q."/>
            <person name="Puiu D."/>
            <person name="Wang H."/>
            <person name="Twardziok S.O."/>
            <person name="Deal K.R."/>
            <person name="Huo N."/>
            <person name="Zhu T."/>
            <person name="Wang L."/>
            <person name="Wang Y."/>
            <person name="McGuire P.E."/>
            <person name="Liu S."/>
            <person name="Long H."/>
            <person name="Ramasamy R.K."/>
            <person name="Rodriguez J.C."/>
            <person name="Van S.L."/>
            <person name="Yuan L."/>
            <person name="Wang Z."/>
            <person name="Xia Z."/>
            <person name="Xiao L."/>
            <person name="Anderson O.D."/>
            <person name="Ouyang S."/>
            <person name="Liang Y."/>
            <person name="Zimin A.V."/>
            <person name="Pertea G."/>
            <person name="Qi P."/>
            <person name="Bennetzen J.L."/>
            <person name="Dai X."/>
            <person name="Dawson M.W."/>
            <person name="Muller H.G."/>
            <person name="Kugler K."/>
            <person name="Rivarola-Duarte L."/>
            <person name="Spannagl M."/>
            <person name="Mayer K.F.X."/>
            <person name="Lu F.H."/>
            <person name="Bevan M.W."/>
            <person name="Leroy P."/>
            <person name="Li P."/>
            <person name="You F.M."/>
            <person name="Sun Q."/>
            <person name="Liu Z."/>
            <person name="Lyons E."/>
            <person name="Wicker T."/>
            <person name="Salzberg S.L."/>
            <person name="Devos K.M."/>
            <person name="Dvorak J."/>
        </authorList>
    </citation>
    <scope>NUCLEOTIDE SEQUENCE [LARGE SCALE GENOMIC DNA]</scope>
    <source>
        <strain evidence="2">cv. AL8/78</strain>
    </source>
</reference>
<reference evidence="3" key="1">
    <citation type="journal article" date="2014" name="Science">
        <title>Ancient hybridizations among the ancestral genomes of bread wheat.</title>
        <authorList>
            <consortium name="International Wheat Genome Sequencing Consortium,"/>
            <person name="Marcussen T."/>
            <person name="Sandve S.R."/>
            <person name="Heier L."/>
            <person name="Spannagl M."/>
            <person name="Pfeifer M."/>
            <person name="Jakobsen K.S."/>
            <person name="Wulff B.B."/>
            <person name="Steuernagel B."/>
            <person name="Mayer K.F."/>
            <person name="Olsen O.A."/>
        </authorList>
    </citation>
    <scope>NUCLEOTIDE SEQUENCE [LARGE SCALE GENOMIC DNA]</scope>
    <source>
        <strain evidence="3">cv. AL8/78</strain>
    </source>
</reference>
<feature type="region of interest" description="Disordered" evidence="1">
    <location>
        <begin position="1"/>
        <end position="36"/>
    </location>
</feature>
<reference evidence="2" key="4">
    <citation type="submission" date="2019-03" db="UniProtKB">
        <authorList>
            <consortium name="EnsemblPlants"/>
        </authorList>
    </citation>
    <scope>IDENTIFICATION</scope>
</reference>
<dbReference type="Proteomes" id="UP000015105">
    <property type="component" value="Chromosome 3D"/>
</dbReference>
<dbReference type="EnsemblPlants" id="AET3Gv20969600.15">
    <property type="protein sequence ID" value="AET3Gv20969600.15"/>
    <property type="gene ID" value="AET3Gv20969600"/>
</dbReference>
<dbReference type="AlphaFoldDB" id="A0A453GD67"/>
<reference evidence="2" key="5">
    <citation type="journal article" date="2021" name="G3 (Bethesda)">
        <title>Aegilops tauschii genome assembly Aet v5.0 features greater sequence contiguity and improved annotation.</title>
        <authorList>
            <person name="Wang L."/>
            <person name="Zhu T."/>
            <person name="Rodriguez J.C."/>
            <person name="Deal K.R."/>
            <person name="Dubcovsky J."/>
            <person name="McGuire P.E."/>
            <person name="Lux T."/>
            <person name="Spannagl M."/>
            <person name="Mayer K.F.X."/>
            <person name="Baldrich P."/>
            <person name="Meyers B.C."/>
            <person name="Huo N."/>
            <person name="Gu Y.Q."/>
            <person name="Zhou H."/>
            <person name="Devos K.M."/>
            <person name="Bennetzen J.L."/>
            <person name="Unver T."/>
            <person name="Budak H."/>
            <person name="Gulick P.J."/>
            <person name="Galiba G."/>
            <person name="Kalapos B."/>
            <person name="Nelson D.R."/>
            <person name="Li P."/>
            <person name="You F.M."/>
            <person name="Luo M.C."/>
            <person name="Dvorak J."/>
        </authorList>
    </citation>
    <scope>NUCLEOTIDE SEQUENCE [LARGE SCALE GENOMIC DNA]</scope>
    <source>
        <strain evidence="2">cv. AL8/78</strain>
    </source>
</reference>
<feature type="compositionally biased region" description="Basic and acidic residues" evidence="1">
    <location>
        <begin position="1"/>
        <end position="12"/>
    </location>
</feature>
<evidence type="ECO:0000256" key="1">
    <source>
        <dbReference type="SAM" id="MobiDB-lite"/>
    </source>
</evidence>
<protein>
    <submittedName>
        <fullName evidence="2">Uncharacterized protein</fullName>
    </submittedName>
</protein>
<evidence type="ECO:0000313" key="3">
    <source>
        <dbReference type="Proteomes" id="UP000015105"/>
    </source>
</evidence>
<keyword evidence="3" id="KW-1185">Reference proteome</keyword>
<organism evidence="2 3">
    <name type="scientific">Aegilops tauschii subsp. strangulata</name>
    <name type="common">Goatgrass</name>
    <dbReference type="NCBI Taxonomy" id="200361"/>
    <lineage>
        <taxon>Eukaryota</taxon>
        <taxon>Viridiplantae</taxon>
        <taxon>Streptophyta</taxon>
        <taxon>Embryophyta</taxon>
        <taxon>Tracheophyta</taxon>
        <taxon>Spermatophyta</taxon>
        <taxon>Magnoliopsida</taxon>
        <taxon>Liliopsida</taxon>
        <taxon>Poales</taxon>
        <taxon>Poaceae</taxon>
        <taxon>BOP clade</taxon>
        <taxon>Pooideae</taxon>
        <taxon>Triticodae</taxon>
        <taxon>Triticeae</taxon>
        <taxon>Triticinae</taxon>
        <taxon>Aegilops</taxon>
    </lineage>
</organism>